<proteinExistence type="predicted"/>
<dbReference type="Proteomes" id="UP000050384">
    <property type="component" value="Unassembled WGS sequence"/>
</dbReference>
<dbReference type="AlphaFoldDB" id="A0A0Q0BG61"/>
<accession>A0A0Q0BG61</accession>
<reference evidence="1 2" key="1">
    <citation type="submission" date="2015-09" db="EMBL/GenBank/DDBJ databases">
        <title>Genome announcement of multiple Pseudomonas syringae strains.</title>
        <authorList>
            <person name="Thakur S."/>
            <person name="Wang P.W."/>
            <person name="Gong Y."/>
            <person name="Weir B.S."/>
            <person name="Guttman D.S."/>
        </authorList>
    </citation>
    <scope>NUCLEOTIDE SEQUENCE [LARGE SCALE GENOMIC DNA]</scope>
    <source>
        <strain evidence="1 2">ICMP16929</strain>
    </source>
</reference>
<evidence type="ECO:0000313" key="2">
    <source>
        <dbReference type="Proteomes" id="UP000050384"/>
    </source>
</evidence>
<comment type="caution">
    <text evidence="1">The sequence shown here is derived from an EMBL/GenBank/DDBJ whole genome shotgun (WGS) entry which is preliminary data.</text>
</comment>
<evidence type="ECO:0000313" key="1">
    <source>
        <dbReference type="EMBL" id="KPY91409.1"/>
    </source>
</evidence>
<name>A0A0Q0BG61_PSESX</name>
<organism evidence="1 2">
    <name type="scientific">Pseudomonas syringae pv. spinaceae</name>
    <dbReference type="NCBI Taxonomy" id="264459"/>
    <lineage>
        <taxon>Bacteria</taxon>
        <taxon>Pseudomonadati</taxon>
        <taxon>Pseudomonadota</taxon>
        <taxon>Gammaproteobacteria</taxon>
        <taxon>Pseudomonadales</taxon>
        <taxon>Pseudomonadaceae</taxon>
        <taxon>Pseudomonas</taxon>
        <taxon>Pseudomonas syringae</taxon>
    </lineage>
</organism>
<gene>
    <name evidence="1" type="ORF">ALO94_200790</name>
</gene>
<protein>
    <submittedName>
        <fullName evidence="1">Uncharacterized protein</fullName>
    </submittedName>
</protein>
<sequence length="37" mass="4102">MDHPLPQPGEKLRTVDRFGAVGLGLQIAIMDENQIQI</sequence>
<dbReference type="EMBL" id="LJRI01000745">
    <property type="protein sequence ID" value="KPY91409.1"/>
    <property type="molecule type" value="Genomic_DNA"/>
</dbReference>